<accession>A0A3N7FYP9</accession>
<keyword evidence="3" id="KW-1185">Reference proteome</keyword>
<dbReference type="Proteomes" id="UP000006729">
    <property type="component" value="Chromosome 14"/>
</dbReference>
<sequence>MKAWLAGCVWSRIGGLGFCLFFHRYLFITTSSFAITFSFPSHCSSTTAKKQRWHLVLILLHLTVSVTTHLPKCPSTPFAWSHGHFLLSILNFFCAVI</sequence>
<evidence type="ECO:0000313" key="3">
    <source>
        <dbReference type="Proteomes" id="UP000006729"/>
    </source>
</evidence>
<protein>
    <submittedName>
        <fullName evidence="2">Uncharacterized protein</fullName>
    </submittedName>
</protein>
<gene>
    <name evidence="2" type="ORF">POPTR_014G124350</name>
</gene>
<keyword evidence="1" id="KW-0472">Membrane</keyword>
<feature type="transmembrane region" description="Helical" evidence="1">
    <location>
        <begin position="25"/>
        <end position="41"/>
    </location>
</feature>
<evidence type="ECO:0000256" key="1">
    <source>
        <dbReference type="SAM" id="Phobius"/>
    </source>
</evidence>
<dbReference type="InParanoid" id="A0A3N7FYP9"/>
<dbReference type="AlphaFoldDB" id="A0A3N7FYP9"/>
<evidence type="ECO:0000313" key="2">
    <source>
        <dbReference type="EMBL" id="RQP00097.1"/>
    </source>
</evidence>
<dbReference type="EMBL" id="CM009303">
    <property type="protein sequence ID" value="RQP00097.1"/>
    <property type="molecule type" value="Genomic_DNA"/>
</dbReference>
<reference evidence="2 3" key="1">
    <citation type="journal article" date="2006" name="Science">
        <title>The genome of black cottonwood, Populus trichocarpa (Torr. &amp; Gray).</title>
        <authorList>
            <person name="Tuskan G.A."/>
            <person name="Difazio S."/>
            <person name="Jansson S."/>
            <person name="Bohlmann J."/>
            <person name="Grigoriev I."/>
            <person name="Hellsten U."/>
            <person name="Putnam N."/>
            <person name="Ralph S."/>
            <person name="Rombauts S."/>
            <person name="Salamov A."/>
            <person name="Schein J."/>
            <person name="Sterck L."/>
            <person name="Aerts A."/>
            <person name="Bhalerao R.R."/>
            <person name="Bhalerao R.P."/>
            <person name="Blaudez D."/>
            <person name="Boerjan W."/>
            <person name="Brun A."/>
            <person name="Brunner A."/>
            <person name="Busov V."/>
            <person name="Campbell M."/>
            <person name="Carlson J."/>
            <person name="Chalot M."/>
            <person name="Chapman J."/>
            <person name="Chen G.L."/>
            <person name="Cooper D."/>
            <person name="Coutinho P.M."/>
            <person name="Couturier J."/>
            <person name="Covert S."/>
            <person name="Cronk Q."/>
            <person name="Cunningham R."/>
            <person name="Davis J."/>
            <person name="Degroeve S."/>
            <person name="Dejardin A."/>
            <person name="Depamphilis C."/>
            <person name="Detter J."/>
            <person name="Dirks B."/>
            <person name="Dubchak I."/>
            <person name="Duplessis S."/>
            <person name="Ehlting J."/>
            <person name="Ellis B."/>
            <person name="Gendler K."/>
            <person name="Goodstein D."/>
            <person name="Gribskov M."/>
            <person name="Grimwood J."/>
            <person name="Groover A."/>
            <person name="Gunter L."/>
            <person name="Hamberger B."/>
            <person name="Heinze B."/>
            <person name="Helariutta Y."/>
            <person name="Henrissat B."/>
            <person name="Holligan D."/>
            <person name="Holt R."/>
            <person name="Huang W."/>
            <person name="Islam-Faridi N."/>
            <person name="Jones S."/>
            <person name="Jones-Rhoades M."/>
            <person name="Jorgensen R."/>
            <person name="Joshi C."/>
            <person name="Kangasjarvi J."/>
            <person name="Karlsson J."/>
            <person name="Kelleher C."/>
            <person name="Kirkpatrick R."/>
            <person name="Kirst M."/>
            <person name="Kohler A."/>
            <person name="Kalluri U."/>
            <person name="Larimer F."/>
            <person name="Leebens-Mack J."/>
            <person name="Leple J.C."/>
            <person name="Locascio P."/>
            <person name="Lou Y."/>
            <person name="Lucas S."/>
            <person name="Martin F."/>
            <person name="Montanini B."/>
            <person name="Napoli C."/>
            <person name="Nelson D.R."/>
            <person name="Nelson C."/>
            <person name="Nieminen K."/>
            <person name="Nilsson O."/>
            <person name="Pereda V."/>
            <person name="Peter G."/>
            <person name="Philippe R."/>
            <person name="Pilate G."/>
            <person name="Poliakov A."/>
            <person name="Razumovskaya J."/>
            <person name="Richardson P."/>
            <person name="Rinaldi C."/>
            <person name="Ritland K."/>
            <person name="Rouze P."/>
            <person name="Ryaboy D."/>
            <person name="Schmutz J."/>
            <person name="Schrader J."/>
            <person name="Segerman B."/>
            <person name="Shin H."/>
            <person name="Siddiqui A."/>
            <person name="Sterky F."/>
            <person name="Terry A."/>
            <person name="Tsai C.J."/>
            <person name="Uberbacher E."/>
            <person name="Unneberg P."/>
            <person name="Vahala J."/>
            <person name="Wall K."/>
            <person name="Wessler S."/>
            <person name="Yang G."/>
            <person name="Yin T."/>
            <person name="Douglas C."/>
            <person name="Marra M."/>
            <person name="Sandberg G."/>
            <person name="Van de Peer Y."/>
            <person name="Rokhsar D."/>
        </authorList>
    </citation>
    <scope>NUCLEOTIDE SEQUENCE [LARGE SCALE GENOMIC DNA]</scope>
    <source>
        <strain evidence="3">cv. Nisqually</strain>
    </source>
</reference>
<keyword evidence="1" id="KW-1133">Transmembrane helix</keyword>
<name>A0A3N7FYP9_POPTR</name>
<organism evidence="2 3">
    <name type="scientific">Populus trichocarpa</name>
    <name type="common">Western balsam poplar</name>
    <name type="synonym">Populus balsamifera subsp. trichocarpa</name>
    <dbReference type="NCBI Taxonomy" id="3694"/>
    <lineage>
        <taxon>Eukaryota</taxon>
        <taxon>Viridiplantae</taxon>
        <taxon>Streptophyta</taxon>
        <taxon>Embryophyta</taxon>
        <taxon>Tracheophyta</taxon>
        <taxon>Spermatophyta</taxon>
        <taxon>Magnoliopsida</taxon>
        <taxon>eudicotyledons</taxon>
        <taxon>Gunneridae</taxon>
        <taxon>Pentapetalae</taxon>
        <taxon>rosids</taxon>
        <taxon>fabids</taxon>
        <taxon>Malpighiales</taxon>
        <taxon>Salicaceae</taxon>
        <taxon>Saliceae</taxon>
        <taxon>Populus</taxon>
    </lineage>
</organism>
<keyword evidence="1" id="KW-0812">Transmembrane</keyword>
<proteinExistence type="predicted"/>